<dbReference type="GO" id="GO:0016831">
    <property type="term" value="F:carboxy-lyase activity"/>
    <property type="evidence" value="ECO:0007669"/>
    <property type="project" value="InterPro"/>
</dbReference>
<dbReference type="EMBL" id="QSJG01000031">
    <property type="protein sequence ID" value="RHD50989.1"/>
    <property type="molecule type" value="Genomic_DNA"/>
</dbReference>
<dbReference type="PANTHER" id="PTHR21240:SF19">
    <property type="entry name" value="CATALYTIC_ HYDROLASE"/>
    <property type="match status" value="1"/>
</dbReference>
<dbReference type="SUPFAM" id="SSF51556">
    <property type="entry name" value="Metallo-dependent hydrolases"/>
    <property type="match status" value="1"/>
</dbReference>
<protein>
    <submittedName>
        <fullName evidence="3">Amidohydrolase</fullName>
    </submittedName>
</protein>
<sequence length="307" mass="35191">MGFIIIDAHSHLWLKQDAVVEGLPIRTLENGRSLFMGEVRQMLPPFMTDGVNSAEVFLSNMDYAQVSAAVVTQEFIDGFQNDYLAEVTVRYPDRFFVCGMCEFRKPGYLDQARQLIAQGFKGIKIPAQRLLLKEGRVRLNCEEMMQMFHLMEQNGVLLSIDMADGDTQVGELEEVIQECPKLKVAIGHFGMVTCPQWKEQIKLARHPHVRIESGGITWLFNDEFYPFKGAVRAIREAAELVGFEKLMWGSDYPRTITAITYRMSYDFVSKSDELTEREKALFLGENARSFYGFHNLPELPYIKNMSE</sequence>
<reference evidence="3 4" key="1">
    <citation type="submission" date="2018-08" db="EMBL/GenBank/DDBJ databases">
        <title>A genome reference for cultivated species of the human gut microbiota.</title>
        <authorList>
            <person name="Zou Y."/>
            <person name="Xue W."/>
            <person name="Luo G."/>
        </authorList>
    </citation>
    <scope>NUCLEOTIDE SEQUENCE [LARGE SCALE GENOMIC DNA]</scope>
    <source>
        <strain evidence="3 4">AM31-10</strain>
    </source>
</reference>
<keyword evidence="3" id="KW-0378">Hydrolase</keyword>
<dbReference type="Gene3D" id="3.20.20.140">
    <property type="entry name" value="Metal-dependent hydrolases"/>
    <property type="match status" value="1"/>
</dbReference>
<accession>A0A414FNA7</accession>
<dbReference type="PANTHER" id="PTHR21240">
    <property type="entry name" value="2-AMINO-3-CARBOXYLMUCONATE-6-SEMIALDEHYDE DECARBOXYLASE"/>
    <property type="match status" value="1"/>
</dbReference>
<gene>
    <name evidence="3" type="ORF">DW789_12625</name>
</gene>
<evidence type="ECO:0000313" key="4">
    <source>
        <dbReference type="Proteomes" id="UP000284361"/>
    </source>
</evidence>
<organism evidence="3 4">
    <name type="scientific">Phocaeicola plebeius</name>
    <dbReference type="NCBI Taxonomy" id="310297"/>
    <lineage>
        <taxon>Bacteria</taxon>
        <taxon>Pseudomonadati</taxon>
        <taxon>Bacteroidota</taxon>
        <taxon>Bacteroidia</taxon>
        <taxon>Bacteroidales</taxon>
        <taxon>Bacteroidaceae</taxon>
        <taxon>Phocaeicola</taxon>
    </lineage>
</organism>
<dbReference type="AlphaFoldDB" id="A0A414FNA7"/>
<dbReference type="Pfam" id="PF04909">
    <property type="entry name" value="Amidohydro_2"/>
    <property type="match status" value="1"/>
</dbReference>
<dbReference type="InterPro" id="IPR006680">
    <property type="entry name" value="Amidohydro-rel"/>
</dbReference>
<dbReference type="RefSeq" id="WP_118165748.1">
    <property type="nucleotide sequence ID" value="NZ_QSJG01000031.1"/>
</dbReference>
<comment type="caution">
    <text evidence="3">The sequence shown here is derived from an EMBL/GenBank/DDBJ whole genome shotgun (WGS) entry which is preliminary data.</text>
</comment>
<dbReference type="Proteomes" id="UP000284361">
    <property type="component" value="Unassembled WGS sequence"/>
</dbReference>
<evidence type="ECO:0000313" key="3">
    <source>
        <dbReference type="EMBL" id="RHD50989.1"/>
    </source>
</evidence>
<evidence type="ECO:0000259" key="2">
    <source>
        <dbReference type="Pfam" id="PF04909"/>
    </source>
</evidence>
<dbReference type="CDD" id="cd01292">
    <property type="entry name" value="metallo-dependent_hydrolases"/>
    <property type="match status" value="1"/>
</dbReference>
<dbReference type="InterPro" id="IPR032466">
    <property type="entry name" value="Metal_Hydrolase"/>
</dbReference>
<keyword evidence="1" id="KW-0456">Lyase</keyword>
<proteinExistence type="predicted"/>
<dbReference type="InterPro" id="IPR032465">
    <property type="entry name" value="ACMSD"/>
</dbReference>
<name>A0A414FNA7_9BACT</name>
<feature type="domain" description="Amidohydrolase-related" evidence="2">
    <location>
        <begin position="6"/>
        <end position="293"/>
    </location>
</feature>
<dbReference type="GO" id="GO:0016787">
    <property type="term" value="F:hydrolase activity"/>
    <property type="evidence" value="ECO:0007669"/>
    <property type="project" value="UniProtKB-KW"/>
</dbReference>
<evidence type="ECO:0000256" key="1">
    <source>
        <dbReference type="ARBA" id="ARBA00023239"/>
    </source>
</evidence>